<evidence type="ECO:0000256" key="1">
    <source>
        <dbReference type="ARBA" id="ARBA00004651"/>
    </source>
</evidence>
<keyword evidence="2 7" id="KW-0813">Transport</keyword>
<organism evidence="9 10">
    <name type="scientific">Candidatus Xianfuyuplasma coldseepsis</name>
    <dbReference type="NCBI Taxonomy" id="2782163"/>
    <lineage>
        <taxon>Bacteria</taxon>
        <taxon>Bacillati</taxon>
        <taxon>Mycoplasmatota</taxon>
        <taxon>Mollicutes</taxon>
        <taxon>Candidatus Izemoplasmatales</taxon>
        <taxon>Candidatus Izemoplasmataceae</taxon>
        <taxon>Candidatus Xianfuyuplasma</taxon>
    </lineage>
</organism>
<dbReference type="EMBL" id="CP048914">
    <property type="protein sequence ID" value="QMS86013.1"/>
    <property type="molecule type" value="Genomic_DNA"/>
</dbReference>
<comment type="subcellular location">
    <subcellularLocation>
        <location evidence="1 7">Cell membrane</location>
        <topology evidence="1 7">Multi-pass membrane protein</topology>
    </subcellularLocation>
</comment>
<accession>A0A7L7KTE7</accession>
<feature type="transmembrane region" description="Helical" evidence="7">
    <location>
        <begin position="212"/>
        <end position="237"/>
    </location>
</feature>
<dbReference type="GO" id="GO:0055085">
    <property type="term" value="P:transmembrane transport"/>
    <property type="evidence" value="ECO:0007669"/>
    <property type="project" value="InterPro"/>
</dbReference>
<dbReference type="PROSITE" id="PS50928">
    <property type="entry name" value="ABC_TM1"/>
    <property type="match status" value="1"/>
</dbReference>
<feature type="domain" description="ABC transmembrane type-1" evidence="8">
    <location>
        <begin position="97"/>
        <end position="305"/>
    </location>
</feature>
<evidence type="ECO:0000313" key="10">
    <source>
        <dbReference type="Proteomes" id="UP000514720"/>
    </source>
</evidence>
<evidence type="ECO:0000313" key="9">
    <source>
        <dbReference type="EMBL" id="QMS86013.1"/>
    </source>
</evidence>
<dbReference type="CDD" id="cd06261">
    <property type="entry name" value="TM_PBP2"/>
    <property type="match status" value="1"/>
</dbReference>
<evidence type="ECO:0000259" key="8">
    <source>
        <dbReference type="PROSITE" id="PS50928"/>
    </source>
</evidence>
<dbReference type="InterPro" id="IPR035906">
    <property type="entry name" value="MetI-like_sf"/>
</dbReference>
<feature type="transmembrane region" description="Helical" evidence="7">
    <location>
        <begin position="132"/>
        <end position="156"/>
    </location>
</feature>
<feature type="transmembrane region" description="Helical" evidence="7">
    <location>
        <begin position="32"/>
        <end position="54"/>
    </location>
</feature>
<feature type="transmembrane region" description="Helical" evidence="7">
    <location>
        <begin position="101"/>
        <end position="120"/>
    </location>
</feature>
<feature type="transmembrane region" description="Helical" evidence="7">
    <location>
        <begin position="168"/>
        <end position="191"/>
    </location>
</feature>
<keyword evidence="5 7" id="KW-1133">Transmembrane helix</keyword>
<sequence>MRYDVKKDWFHTNPKVQSVRKRLVGRKGTDGIVFRVFVYLLIISVGFTFLYPFIYLGLISLQSPQDVLNSSVGLIPSEIYLENYTKAFKTIGFWNALQESVTIALLPSLAQVFSTALIGYGLSRFNFKFKNIVIVLILFTFIIPAPVLMIPTYLMYRDLGILGDIGVFVYPALFGQGIRSTIFIMIFYQFFNMIPKVLDEAALVDGAGPLQVFFRIAIPLAVPSLIVVFLFSFVWYWNETYLTSLYMEDARTLPIQLSRFAASFREQFGNVDTNGAEFEDELNEAIYMAGTLVSVLPLLLLYFGLQRWFVEGVDRSGITGE</sequence>
<reference evidence="9 10" key="1">
    <citation type="submission" date="2020-02" db="EMBL/GenBank/DDBJ databases">
        <authorList>
            <person name="Zheng R.K."/>
            <person name="Sun C.M."/>
        </authorList>
    </citation>
    <scope>NUCLEOTIDE SEQUENCE [LARGE SCALE GENOMIC DNA]</scope>
    <source>
        <strain evidence="10">zrk13</strain>
    </source>
</reference>
<dbReference type="PANTHER" id="PTHR43744">
    <property type="entry name" value="ABC TRANSPORTER PERMEASE PROTEIN MG189-RELATED-RELATED"/>
    <property type="match status" value="1"/>
</dbReference>
<dbReference type="GO" id="GO:0005886">
    <property type="term" value="C:plasma membrane"/>
    <property type="evidence" value="ECO:0007669"/>
    <property type="project" value="UniProtKB-SubCell"/>
</dbReference>
<evidence type="ECO:0000256" key="6">
    <source>
        <dbReference type="ARBA" id="ARBA00023136"/>
    </source>
</evidence>
<keyword evidence="4 7" id="KW-0812">Transmembrane</keyword>
<dbReference type="AlphaFoldDB" id="A0A7L7KTE7"/>
<keyword evidence="10" id="KW-1185">Reference proteome</keyword>
<comment type="similarity">
    <text evidence="7">Belongs to the binding-protein-dependent transport system permease family.</text>
</comment>
<evidence type="ECO:0000256" key="2">
    <source>
        <dbReference type="ARBA" id="ARBA00022448"/>
    </source>
</evidence>
<dbReference type="InterPro" id="IPR000515">
    <property type="entry name" value="MetI-like"/>
</dbReference>
<proteinExistence type="inferred from homology"/>
<evidence type="ECO:0000256" key="4">
    <source>
        <dbReference type="ARBA" id="ARBA00022692"/>
    </source>
</evidence>
<name>A0A7L7KTE7_9MOLU</name>
<dbReference type="Proteomes" id="UP000514720">
    <property type="component" value="Chromosome"/>
</dbReference>
<keyword evidence="6 7" id="KW-0472">Membrane</keyword>
<dbReference type="KEGG" id="xcl:G4Z02_04665"/>
<keyword evidence="3" id="KW-1003">Cell membrane</keyword>
<protein>
    <submittedName>
        <fullName evidence="9">Carbohydrate ABC transporter permease</fullName>
    </submittedName>
</protein>
<dbReference type="Pfam" id="PF00528">
    <property type="entry name" value="BPD_transp_1"/>
    <property type="match status" value="1"/>
</dbReference>
<dbReference type="Gene3D" id="1.10.3720.10">
    <property type="entry name" value="MetI-like"/>
    <property type="match status" value="1"/>
</dbReference>
<dbReference type="SUPFAM" id="SSF161098">
    <property type="entry name" value="MetI-like"/>
    <property type="match status" value="1"/>
</dbReference>
<gene>
    <name evidence="9" type="ORF">G4Z02_04665</name>
</gene>
<feature type="transmembrane region" description="Helical" evidence="7">
    <location>
        <begin position="285"/>
        <end position="305"/>
    </location>
</feature>
<evidence type="ECO:0000256" key="5">
    <source>
        <dbReference type="ARBA" id="ARBA00022989"/>
    </source>
</evidence>
<evidence type="ECO:0000256" key="7">
    <source>
        <dbReference type="RuleBase" id="RU363032"/>
    </source>
</evidence>
<dbReference type="PANTHER" id="PTHR43744:SF9">
    <property type="entry name" value="POLYGALACTURONAN_RHAMNOGALACTURONAN TRANSPORT SYSTEM PERMEASE PROTEIN YTCP"/>
    <property type="match status" value="1"/>
</dbReference>
<evidence type="ECO:0000256" key="3">
    <source>
        <dbReference type="ARBA" id="ARBA00022475"/>
    </source>
</evidence>